<gene>
    <name evidence="2" type="ORF">MEDL_61673</name>
</gene>
<dbReference type="OrthoDB" id="6142346at2759"/>
<name>A0A8S3UWJ0_MYTED</name>
<evidence type="ECO:0000256" key="1">
    <source>
        <dbReference type="SAM" id="Phobius"/>
    </source>
</evidence>
<dbReference type="Gene3D" id="2.60.120.740">
    <property type="match status" value="1"/>
</dbReference>
<evidence type="ECO:0000313" key="3">
    <source>
        <dbReference type="Proteomes" id="UP000683360"/>
    </source>
</evidence>
<dbReference type="PROSITE" id="PS51257">
    <property type="entry name" value="PROKAR_LIPOPROTEIN"/>
    <property type="match status" value="1"/>
</dbReference>
<accession>A0A8S3UWJ0</accession>
<keyword evidence="1" id="KW-1133">Transmembrane helix</keyword>
<dbReference type="InterPro" id="IPR043159">
    <property type="entry name" value="Lectin_gal-bd_sf"/>
</dbReference>
<keyword evidence="1" id="KW-0472">Membrane</keyword>
<comment type="caution">
    <text evidence="2">The sequence shown here is derived from an EMBL/GenBank/DDBJ whole genome shotgun (WGS) entry which is preliminary data.</text>
</comment>
<reference evidence="2" key="1">
    <citation type="submission" date="2021-03" db="EMBL/GenBank/DDBJ databases">
        <authorList>
            <person name="Bekaert M."/>
        </authorList>
    </citation>
    <scope>NUCLEOTIDE SEQUENCE</scope>
</reference>
<keyword evidence="1" id="KW-0812">Transmembrane</keyword>
<dbReference type="EMBL" id="CAJPWZ010003022">
    <property type="protein sequence ID" value="CAG2249934.1"/>
    <property type="molecule type" value="Genomic_DNA"/>
</dbReference>
<dbReference type="CDD" id="cd22823">
    <property type="entry name" value="Gal_Rha_Lectin"/>
    <property type="match status" value="1"/>
</dbReference>
<evidence type="ECO:0000313" key="2">
    <source>
        <dbReference type="EMBL" id="CAG2249934.1"/>
    </source>
</evidence>
<keyword evidence="3" id="KW-1185">Reference proteome</keyword>
<proteinExistence type="predicted"/>
<feature type="transmembrane region" description="Helical" evidence="1">
    <location>
        <begin position="416"/>
        <end position="438"/>
    </location>
</feature>
<sequence>MIELSRKVESSMKATVCVGNIFSLSCGNDQYILHILYEQYSYSPTDKCHYDPGHCSQAEIINPVSAQKCNGYSHCSFPIPSGFILQVCGSQNATSFTVFYDCFSKHQMIDVCKPYTAQNKQKLYLKSPDYPGDKLDPANCHCNITGQNITAEIYDHQKSHDSPVVFMFVTNKATIHVNDVNIRSEIIFSGMDYVELLLDNQDKQEVFKLWMEITGRSMNILCMSYPVVIPSTPQSYNTVLYTSFISDQVPSIQTFTEPIKTSHMQFISTSFHQSEYFSFQTLTDNSMFLSTDNSVFLSTNSSWHHTEETLQLLVTSSSVFTNQTHLTSMFLSNQTVLLSTESSLHITTESLQLLVTNSSVFDNQTHLTSMFLSNQTDSTILGSVTPSSSYSLIHPSIIIDVGGNGHQVDVDTDFRVIIVAVIAFTIIIIVFVAIGILVHRRNHGQDGGFTVTGQKMTEDVYHAYNFSFRNKYEKDFSNI</sequence>
<dbReference type="AlphaFoldDB" id="A0A8S3UWJ0"/>
<protein>
    <submittedName>
        <fullName evidence="2">Uncharacterized protein</fullName>
    </submittedName>
</protein>
<dbReference type="Proteomes" id="UP000683360">
    <property type="component" value="Unassembled WGS sequence"/>
</dbReference>
<organism evidence="2 3">
    <name type="scientific">Mytilus edulis</name>
    <name type="common">Blue mussel</name>
    <dbReference type="NCBI Taxonomy" id="6550"/>
    <lineage>
        <taxon>Eukaryota</taxon>
        <taxon>Metazoa</taxon>
        <taxon>Spiralia</taxon>
        <taxon>Lophotrochozoa</taxon>
        <taxon>Mollusca</taxon>
        <taxon>Bivalvia</taxon>
        <taxon>Autobranchia</taxon>
        <taxon>Pteriomorphia</taxon>
        <taxon>Mytilida</taxon>
        <taxon>Mytiloidea</taxon>
        <taxon>Mytilidae</taxon>
        <taxon>Mytilinae</taxon>
        <taxon>Mytilus</taxon>
    </lineage>
</organism>